<dbReference type="PRINTS" id="PR00039">
    <property type="entry name" value="HTHLYSR"/>
</dbReference>
<evidence type="ECO:0000256" key="2">
    <source>
        <dbReference type="ARBA" id="ARBA00023015"/>
    </source>
</evidence>
<dbReference type="SUPFAM" id="SSF46785">
    <property type="entry name" value="Winged helix' DNA-binding domain"/>
    <property type="match status" value="1"/>
</dbReference>
<dbReference type="InterPro" id="IPR005119">
    <property type="entry name" value="LysR_subst-bd"/>
</dbReference>
<comment type="similarity">
    <text evidence="1">Belongs to the LysR transcriptional regulatory family.</text>
</comment>
<dbReference type="InterPro" id="IPR036388">
    <property type="entry name" value="WH-like_DNA-bd_sf"/>
</dbReference>
<evidence type="ECO:0000259" key="5">
    <source>
        <dbReference type="PROSITE" id="PS50931"/>
    </source>
</evidence>
<protein>
    <submittedName>
        <fullName evidence="6">LysR family transcriptional regulator</fullName>
    </submittedName>
</protein>
<dbReference type="InterPro" id="IPR036390">
    <property type="entry name" value="WH_DNA-bd_sf"/>
</dbReference>
<evidence type="ECO:0000313" key="7">
    <source>
        <dbReference type="Proteomes" id="UP000549134"/>
    </source>
</evidence>
<dbReference type="PANTHER" id="PTHR30118">
    <property type="entry name" value="HTH-TYPE TRANSCRIPTIONAL REGULATOR LEUO-RELATED"/>
    <property type="match status" value="1"/>
</dbReference>
<keyword evidence="2" id="KW-0805">Transcription regulation</keyword>
<dbReference type="GO" id="GO:0003677">
    <property type="term" value="F:DNA binding"/>
    <property type="evidence" value="ECO:0007669"/>
    <property type="project" value="UniProtKB-KW"/>
</dbReference>
<organism evidence="6 7">
    <name type="scientific">Pseudomonas tolaasii</name>
    <dbReference type="NCBI Taxonomy" id="29442"/>
    <lineage>
        <taxon>Bacteria</taxon>
        <taxon>Pseudomonadati</taxon>
        <taxon>Pseudomonadota</taxon>
        <taxon>Gammaproteobacteria</taxon>
        <taxon>Pseudomonadales</taxon>
        <taxon>Pseudomonadaceae</taxon>
        <taxon>Pseudomonas</taxon>
    </lineage>
</organism>
<comment type="caution">
    <text evidence="6">The sequence shown here is derived from an EMBL/GenBank/DDBJ whole genome shotgun (WGS) entry which is preliminary data.</text>
</comment>
<dbReference type="Gene3D" id="3.40.190.10">
    <property type="entry name" value="Periplasmic binding protein-like II"/>
    <property type="match status" value="2"/>
</dbReference>
<dbReference type="InterPro" id="IPR050389">
    <property type="entry name" value="LysR-type_TF"/>
</dbReference>
<sequence length="304" mass="32619">MNFIDIDDIDLNLLRVFEALIEEGGASRAAIRLGVTQPAISAALARLRLVYADALFERTGRGLRPTVKASELAPLVSEALSRCRQALSLSIESNNIEGRTITVGLSDDSEIALGQTLLSLVNDRLPGLRIVFRQTHSGLVEDMLMRQQVDIAITAGGLSSPLITRQRLGQGNYLCITAKDNTVPTTAEEYARSPHLLVSSGGFVGIVDEGLAAVGLSRAFKASTSHFAAVPFLLSGSDLLTTVPTHAARAMEKITTLKTFPCPVPLPSYELVVGTRVGSKHDQALKVLKALIVEAGQRCFFLNQ</sequence>
<keyword evidence="3" id="KW-0238">DNA-binding</keyword>
<keyword evidence="4" id="KW-0804">Transcription</keyword>
<dbReference type="Pfam" id="PF00126">
    <property type="entry name" value="HTH_1"/>
    <property type="match status" value="1"/>
</dbReference>
<proteinExistence type="inferred from homology"/>
<dbReference type="AlphaFoldDB" id="A0A7Y8AX09"/>
<dbReference type="Gene3D" id="1.10.10.10">
    <property type="entry name" value="Winged helix-like DNA-binding domain superfamily/Winged helix DNA-binding domain"/>
    <property type="match status" value="1"/>
</dbReference>
<dbReference type="Proteomes" id="UP000549134">
    <property type="component" value="Unassembled WGS sequence"/>
</dbReference>
<dbReference type="RefSeq" id="WP_016969878.1">
    <property type="nucleotide sequence ID" value="NZ_JACAQH010000011.1"/>
</dbReference>
<dbReference type="Pfam" id="PF03466">
    <property type="entry name" value="LysR_substrate"/>
    <property type="match status" value="1"/>
</dbReference>
<dbReference type="SUPFAM" id="SSF53850">
    <property type="entry name" value="Periplasmic binding protein-like II"/>
    <property type="match status" value="1"/>
</dbReference>
<gene>
    <name evidence="6" type="ORF">HX787_29065</name>
</gene>
<reference evidence="6 7" key="1">
    <citation type="submission" date="2020-04" db="EMBL/GenBank/DDBJ databases">
        <title>Molecular characterization of pseudomonads from Agaricus bisporus reveal novel blotch 2 pathogens in Western Europe.</title>
        <authorList>
            <person name="Taparia T."/>
            <person name="Krijger M."/>
            <person name="Haynes E."/>
            <person name="Elpinstone J.G."/>
            <person name="Noble R."/>
            <person name="Van Der Wolf J."/>
        </authorList>
    </citation>
    <scope>NUCLEOTIDE SEQUENCE [LARGE SCALE GENOMIC DNA]</scope>
    <source>
        <strain evidence="6 7">IPO3746</strain>
    </source>
</reference>
<feature type="domain" description="HTH lysR-type" evidence="5">
    <location>
        <begin position="9"/>
        <end position="66"/>
    </location>
</feature>
<dbReference type="GO" id="GO:0003700">
    <property type="term" value="F:DNA-binding transcription factor activity"/>
    <property type="evidence" value="ECO:0007669"/>
    <property type="project" value="InterPro"/>
</dbReference>
<dbReference type="PANTHER" id="PTHR30118:SF15">
    <property type="entry name" value="TRANSCRIPTIONAL REGULATORY PROTEIN"/>
    <property type="match status" value="1"/>
</dbReference>
<dbReference type="EMBL" id="JACAQK010000035">
    <property type="protein sequence ID" value="NWD39915.1"/>
    <property type="molecule type" value="Genomic_DNA"/>
</dbReference>
<name>A0A7Y8AX09_PSETO</name>
<evidence type="ECO:0000256" key="4">
    <source>
        <dbReference type="ARBA" id="ARBA00023163"/>
    </source>
</evidence>
<evidence type="ECO:0000256" key="3">
    <source>
        <dbReference type="ARBA" id="ARBA00023125"/>
    </source>
</evidence>
<dbReference type="InterPro" id="IPR000847">
    <property type="entry name" value="LysR_HTH_N"/>
</dbReference>
<dbReference type="PROSITE" id="PS50931">
    <property type="entry name" value="HTH_LYSR"/>
    <property type="match status" value="1"/>
</dbReference>
<accession>A0A7Y8AX09</accession>
<evidence type="ECO:0000313" key="6">
    <source>
        <dbReference type="EMBL" id="NWD39915.1"/>
    </source>
</evidence>
<evidence type="ECO:0000256" key="1">
    <source>
        <dbReference type="ARBA" id="ARBA00009437"/>
    </source>
</evidence>